<evidence type="ECO:0000256" key="1">
    <source>
        <dbReference type="SAM" id="Coils"/>
    </source>
</evidence>
<gene>
    <name evidence="2" type="ORF">INT44_006580</name>
</gene>
<dbReference type="InterPro" id="IPR046347">
    <property type="entry name" value="bZIP_sf"/>
</dbReference>
<dbReference type="OrthoDB" id="2245989at2759"/>
<keyword evidence="3" id="KW-1185">Reference proteome</keyword>
<protein>
    <recommendedName>
        <fullName evidence="4">BZIP domain-containing protein</fullName>
    </recommendedName>
</protein>
<dbReference type="SUPFAM" id="SSF57959">
    <property type="entry name" value="Leucine zipper domain"/>
    <property type="match status" value="1"/>
</dbReference>
<proteinExistence type="predicted"/>
<dbReference type="GO" id="GO:0003700">
    <property type="term" value="F:DNA-binding transcription factor activity"/>
    <property type="evidence" value="ECO:0007669"/>
    <property type="project" value="InterPro"/>
</dbReference>
<dbReference type="Gene3D" id="1.20.5.170">
    <property type="match status" value="1"/>
</dbReference>
<keyword evidence="1" id="KW-0175">Coiled coil</keyword>
<comment type="caution">
    <text evidence="2">The sequence shown here is derived from an EMBL/GenBank/DDBJ whole genome shotgun (WGS) entry which is preliminary data.</text>
</comment>
<evidence type="ECO:0000313" key="3">
    <source>
        <dbReference type="Proteomes" id="UP000612746"/>
    </source>
</evidence>
<evidence type="ECO:0008006" key="4">
    <source>
        <dbReference type="Google" id="ProtNLM"/>
    </source>
</evidence>
<reference evidence="2" key="1">
    <citation type="submission" date="2020-12" db="EMBL/GenBank/DDBJ databases">
        <title>Metabolic potential, ecology and presence of endohyphal bacteria is reflected in genomic diversity of Mucoromycotina.</title>
        <authorList>
            <person name="Muszewska A."/>
            <person name="Okrasinska A."/>
            <person name="Steczkiewicz K."/>
            <person name="Drgas O."/>
            <person name="Orlowska M."/>
            <person name="Perlinska-Lenart U."/>
            <person name="Aleksandrzak-Piekarczyk T."/>
            <person name="Szatraj K."/>
            <person name="Zielenkiewicz U."/>
            <person name="Pilsyk S."/>
            <person name="Malc E."/>
            <person name="Mieczkowski P."/>
            <person name="Kruszewska J.S."/>
            <person name="Biernat P."/>
            <person name="Pawlowska J."/>
        </authorList>
    </citation>
    <scope>NUCLEOTIDE SEQUENCE</scope>
    <source>
        <strain evidence="2">WA0000051536</strain>
    </source>
</reference>
<feature type="coiled-coil region" evidence="1">
    <location>
        <begin position="60"/>
        <end position="95"/>
    </location>
</feature>
<accession>A0A8H7PT00</accession>
<dbReference type="PANTHER" id="PTHR38116:SF9">
    <property type="entry name" value="BZIP DOMAIN-CONTAINING PROTEIN"/>
    <property type="match status" value="1"/>
</dbReference>
<dbReference type="AlphaFoldDB" id="A0A8H7PT00"/>
<dbReference type="Proteomes" id="UP000612746">
    <property type="component" value="Unassembled WGS sequence"/>
</dbReference>
<dbReference type="PANTHER" id="PTHR38116">
    <property type="entry name" value="CHROMOSOME 7, WHOLE GENOME SHOTGUN SEQUENCE"/>
    <property type="match status" value="1"/>
</dbReference>
<dbReference type="InterPro" id="IPR021833">
    <property type="entry name" value="DUF3425"/>
</dbReference>
<evidence type="ECO:0000313" key="2">
    <source>
        <dbReference type="EMBL" id="KAG2179732.1"/>
    </source>
</evidence>
<dbReference type="EMBL" id="JAEPRA010000010">
    <property type="protein sequence ID" value="KAG2179732.1"/>
    <property type="molecule type" value="Genomic_DNA"/>
</dbReference>
<name>A0A8H7PT00_9FUNG</name>
<sequence length="347" mass="40108">MLENDPSSNNEDSVKKRKYNMIAQRQYRKRRQQYIEDLEQQIAFLSKSEDAKVQQHRTALQAANDKNLQLSALIVKLAEQLKEESRLRIQQEANEIALPLNTELAPEKAITSSDSEKSHDDILAIIEADDDPLANKSSAYRDNQIETDRQLPIASAEQINAIAKLIHLGEDDTKIPEHPHFSHLASSSSPILKHLMNESFKYPMGKTVQRRIDLNSFTMARICSLFTSIRETMLDTEFTMAPDIFKPSQLQLTIAHPTVIDIIPWPSMRDRIIVNLCAIDIEKFMDDIHEHCRVWGGDPLFTQGWEIGPVFFQKYWFLCDKEMVKTSNFWRRQRGESYLRYNNLASS</sequence>
<dbReference type="Pfam" id="PF11905">
    <property type="entry name" value="DUF3425"/>
    <property type="match status" value="1"/>
</dbReference>
<organism evidence="2 3">
    <name type="scientific">Umbelopsis vinacea</name>
    <dbReference type="NCBI Taxonomy" id="44442"/>
    <lineage>
        <taxon>Eukaryota</taxon>
        <taxon>Fungi</taxon>
        <taxon>Fungi incertae sedis</taxon>
        <taxon>Mucoromycota</taxon>
        <taxon>Mucoromycotina</taxon>
        <taxon>Umbelopsidomycetes</taxon>
        <taxon>Umbelopsidales</taxon>
        <taxon>Umbelopsidaceae</taxon>
        <taxon>Umbelopsis</taxon>
    </lineage>
</organism>